<dbReference type="AlphaFoldDB" id="A0A939MK56"/>
<organism evidence="2">
    <name type="scientific">Bradyrhizobium barranii subsp. barranii</name>
    <dbReference type="NCBI Taxonomy" id="2823807"/>
    <lineage>
        <taxon>Bacteria</taxon>
        <taxon>Pseudomonadati</taxon>
        <taxon>Pseudomonadota</taxon>
        <taxon>Alphaproteobacteria</taxon>
        <taxon>Hyphomicrobiales</taxon>
        <taxon>Nitrobacteraceae</taxon>
        <taxon>Bradyrhizobium</taxon>
        <taxon>Bradyrhizobium barranii</taxon>
    </lineage>
</organism>
<dbReference type="Pfam" id="PF14690">
    <property type="entry name" value="Zn_ribbon_ISL3"/>
    <property type="match status" value="1"/>
</dbReference>
<evidence type="ECO:0000313" key="2">
    <source>
        <dbReference type="EMBL" id="MBO1869355.1"/>
    </source>
</evidence>
<sequence>MGSTRRWALDKSVKTYDAARSGDGTWVVYAKMANHGICPGCNRRSRHAHRWRERRLQDLAAQGEQVTVRLRVRRWRAFGQTATVKPFPINPRLLRRHTPDVRSGRRR</sequence>
<name>A0A939MK56_9BRAD</name>
<dbReference type="InterPro" id="IPR029261">
    <property type="entry name" value="Transposase_Znf"/>
</dbReference>
<comment type="caution">
    <text evidence="2">The sequence shown here is derived from an EMBL/GenBank/DDBJ whole genome shotgun (WGS) entry which is preliminary data.</text>
</comment>
<evidence type="ECO:0000259" key="1">
    <source>
        <dbReference type="Pfam" id="PF14690"/>
    </source>
</evidence>
<reference evidence="2" key="1">
    <citation type="submission" date="2021-03" db="EMBL/GenBank/DDBJ databases">
        <title>Whole Genome Sequence of Bradyrhizobium sp. Strain 144S4.</title>
        <authorList>
            <person name="Bromfield E.S.P."/>
            <person name="Cloutier S."/>
        </authorList>
    </citation>
    <scope>NUCLEOTIDE SEQUENCE [LARGE SCALE GENOMIC DNA]</scope>
    <source>
        <strain evidence="2">144S4</strain>
    </source>
</reference>
<dbReference type="EMBL" id="JAGEMI010000004">
    <property type="protein sequence ID" value="MBO1869355.1"/>
    <property type="molecule type" value="Genomic_DNA"/>
</dbReference>
<gene>
    <name evidence="2" type="ORF">J4G43_54325</name>
</gene>
<proteinExistence type="predicted"/>
<protein>
    <submittedName>
        <fullName evidence="2">Transposase</fullName>
    </submittedName>
</protein>
<accession>A0A939MK56</accession>
<feature type="domain" description="Transposase IS204/IS1001/IS1096/IS1165 zinc-finger" evidence="1">
    <location>
        <begin position="37"/>
        <end position="76"/>
    </location>
</feature>